<comment type="cofactor">
    <cofactor evidence="3">
        <name>[4Fe-4S] cluster</name>
        <dbReference type="ChEBI" id="CHEBI:49883"/>
    </cofactor>
</comment>
<evidence type="ECO:0000313" key="13">
    <source>
        <dbReference type="Proteomes" id="UP000176604"/>
    </source>
</evidence>
<keyword evidence="4" id="KW-0479">Metal-binding</keyword>
<evidence type="ECO:0000256" key="3">
    <source>
        <dbReference type="ARBA" id="ARBA00001966"/>
    </source>
</evidence>
<dbReference type="GO" id="GO:0051536">
    <property type="term" value="F:iron-sulfur cluster binding"/>
    <property type="evidence" value="ECO:0007669"/>
    <property type="project" value="UniProtKB-KW"/>
</dbReference>
<comment type="caution">
    <text evidence="12">The sequence shown here is derived from an EMBL/GenBank/DDBJ whole genome shotgun (WGS) entry which is preliminary data.</text>
</comment>
<dbReference type="GO" id="GO:0030976">
    <property type="term" value="F:thiamine pyrophosphate binding"/>
    <property type="evidence" value="ECO:0007669"/>
    <property type="project" value="InterPro"/>
</dbReference>
<dbReference type="InterPro" id="IPR029061">
    <property type="entry name" value="THDP-binding"/>
</dbReference>
<evidence type="ECO:0000256" key="5">
    <source>
        <dbReference type="ARBA" id="ARBA00022842"/>
    </source>
</evidence>
<keyword evidence="8" id="KW-0411">Iron-sulfur</keyword>
<protein>
    <submittedName>
        <fullName evidence="12">2-oxoacid ferredoxin oxidoreductase</fullName>
    </submittedName>
</protein>
<dbReference type="STRING" id="1802397.A3J43_03605"/>
<dbReference type="InterPro" id="IPR032686">
    <property type="entry name" value="PFO_beta_C"/>
</dbReference>
<evidence type="ECO:0000256" key="4">
    <source>
        <dbReference type="ARBA" id="ARBA00022723"/>
    </source>
</evidence>
<dbReference type="EMBL" id="MGEF01000007">
    <property type="protein sequence ID" value="OGL79483.1"/>
    <property type="molecule type" value="Genomic_DNA"/>
</dbReference>
<dbReference type="Proteomes" id="UP000176604">
    <property type="component" value="Unassembled WGS sequence"/>
</dbReference>
<evidence type="ECO:0000256" key="8">
    <source>
        <dbReference type="ARBA" id="ARBA00023014"/>
    </source>
</evidence>
<evidence type="ECO:0000259" key="10">
    <source>
        <dbReference type="Pfam" id="PF02775"/>
    </source>
</evidence>
<organism evidence="12 13">
    <name type="scientific">Candidatus Uhrbacteria bacterium RIFCSPHIGHO2_12_FULL_54_23</name>
    <dbReference type="NCBI Taxonomy" id="1802397"/>
    <lineage>
        <taxon>Bacteria</taxon>
        <taxon>Candidatus Uhriibacteriota</taxon>
    </lineage>
</organism>
<evidence type="ECO:0000256" key="7">
    <source>
        <dbReference type="ARBA" id="ARBA00023004"/>
    </source>
</evidence>
<keyword evidence="5" id="KW-0460">Magnesium</keyword>
<dbReference type="InterPro" id="IPR011896">
    <property type="entry name" value="OFOB"/>
</dbReference>
<dbReference type="Pfam" id="PF12367">
    <property type="entry name" value="PFO_beta_C"/>
    <property type="match status" value="1"/>
</dbReference>
<evidence type="ECO:0000313" key="12">
    <source>
        <dbReference type="EMBL" id="OGL79483.1"/>
    </source>
</evidence>
<dbReference type="PANTHER" id="PTHR48084:SF4">
    <property type="entry name" value="2-OXOGLUTARATE OXIDOREDUCTASE SUBUNIT KORB"/>
    <property type="match status" value="1"/>
</dbReference>
<proteinExistence type="predicted"/>
<dbReference type="Gene3D" id="3.40.50.970">
    <property type="match status" value="1"/>
</dbReference>
<keyword evidence="7" id="KW-0408">Iron</keyword>
<dbReference type="GO" id="GO:0016625">
    <property type="term" value="F:oxidoreductase activity, acting on the aldehyde or oxo group of donors, iron-sulfur protein as acceptor"/>
    <property type="evidence" value="ECO:0007669"/>
    <property type="project" value="UniProtKB-ARBA"/>
</dbReference>
<dbReference type="CDD" id="cd03375">
    <property type="entry name" value="TPP_OGFOR"/>
    <property type="match status" value="1"/>
</dbReference>
<gene>
    <name evidence="12" type="ORF">A3J43_03605</name>
</gene>
<dbReference type="PANTHER" id="PTHR48084">
    <property type="entry name" value="2-OXOGLUTARATE OXIDOREDUCTASE SUBUNIT KORB-RELATED"/>
    <property type="match status" value="1"/>
</dbReference>
<dbReference type="InterPro" id="IPR051457">
    <property type="entry name" value="2-oxoacid:Fd_oxidoreductase"/>
</dbReference>
<comment type="cofactor">
    <cofactor evidence="1">
        <name>Mg(2+)</name>
        <dbReference type="ChEBI" id="CHEBI:18420"/>
    </cofactor>
</comment>
<name>A0A1F7UMG5_9BACT</name>
<comment type="cofactor">
    <cofactor evidence="2">
        <name>thiamine diphosphate</name>
        <dbReference type="ChEBI" id="CHEBI:58937"/>
    </cofactor>
</comment>
<sequence>MAKVQDFNSPNFPTWCPGCGDFSIWGSLKQSFAELGLEPHQFAVVYGIGCSGNMCSFVNAYGFEGLHGRGIPVAAGIKMANPDLPVMMVGGDGDILGEGMGHFIHACRANHNLNIVIHNNQVYGLTTGQTAPTSEQGMKTKSTPHGVIEEQTNPIALALTAGATFVARGFAGDIPHLVKLMKAAIEHEGFAVLDVLQPCVTFNKVNTYAWFRERVYKMEEKGYAQTTKAAAIEKALEPWHTQIPLGIFWQEKKPSYEDSLPQLKEKGPLPTRDLSKIDITPLYEEFR</sequence>
<evidence type="ECO:0000259" key="11">
    <source>
        <dbReference type="Pfam" id="PF12367"/>
    </source>
</evidence>
<evidence type="ECO:0000256" key="6">
    <source>
        <dbReference type="ARBA" id="ARBA00023002"/>
    </source>
</evidence>
<keyword evidence="6" id="KW-0560">Oxidoreductase</keyword>
<keyword evidence="9" id="KW-0786">Thiamine pyrophosphate</keyword>
<evidence type="ECO:0000256" key="1">
    <source>
        <dbReference type="ARBA" id="ARBA00001946"/>
    </source>
</evidence>
<evidence type="ECO:0000256" key="9">
    <source>
        <dbReference type="ARBA" id="ARBA00023052"/>
    </source>
</evidence>
<evidence type="ECO:0000256" key="2">
    <source>
        <dbReference type="ARBA" id="ARBA00001964"/>
    </source>
</evidence>
<dbReference type="GO" id="GO:0046872">
    <property type="term" value="F:metal ion binding"/>
    <property type="evidence" value="ECO:0007669"/>
    <property type="project" value="UniProtKB-KW"/>
</dbReference>
<feature type="domain" description="Thiamine pyrophosphate enzyme TPP-binding" evidence="10">
    <location>
        <begin position="55"/>
        <end position="195"/>
    </location>
</feature>
<dbReference type="Pfam" id="PF02775">
    <property type="entry name" value="TPP_enzyme_C"/>
    <property type="match status" value="1"/>
</dbReference>
<dbReference type="AlphaFoldDB" id="A0A1F7UMG5"/>
<dbReference type="NCBIfam" id="TIGR02177">
    <property type="entry name" value="PorB_KorB"/>
    <property type="match status" value="1"/>
</dbReference>
<reference evidence="12 13" key="1">
    <citation type="journal article" date="2016" name="Nat. Commun.">
        <title>Thousands of microbial genomes shed light on interconnected biogeochemical processes in an aquifer system.</title>
        <authorList>
            <person name="Anantharaman K."/>
            <person name="Brown C.T."/>
            <person name="Hug L.A."/>
            <person name="Sharon I."/>
            <person name="Castelle C.J."/>
            <person name="Probst A.J."/>
            <person name="Thomas B.C."/>
            <person name="Singh A."/>
            <person name="Wilkins M.J."/>
            <person name="Karaoz U."/>
            <person name="Brodie E.L."/>
            <person name="Williams K.H."/>
            <person name="Hubbard S.S."/>
            <person name="Banfield J.F."/>
        </authorList>
    </citation>
    <scope>NUCLEOTIDE SEQUENCE [LARGE SCALE GENOMIC DNA]</scope>
</reference>
<dbReference type="InterPro" id="IPR011766">
    <property type="entry name" value="TPP_enzyme_TPP-bd"/>
</dbReference>
<dbReference type="GO" id="GO:0045333">
    <property type="term" value="P:cellular respiration"/>
    <property type="evidence" value="ECO:0007669"/>
    <property type="project" value="UniProtKB-ARBA"/>
</dbReference>
<feature type="domain" description="Pyruvate ferredoxin oxidoreductase beta subunit C-terminal" evidence="11">
    <location>
        <begin position="199"/>
        <end position="265"/>
    </location>
</feature>
<dbReference type="SUPFAM" id="SSF52518">
    <property type="entry name" value="Thiamin diphosphate-binding fold (THDP-binding)"/>
    <property type="match status" value="1"/>
</dbReference>
<accession>A0A1F7UMG5</accession>